<comment type="caution">
    <text evidence="2">The sequence shown here is derived from an EMBL/GenBank/DDBJ whole genome shotgun (WGS) entry which is preliminary data.</text>
</comment>
<proteinExistence type="predicted"/>
<feature type="region of interest" description="Disordered" evidence="1">
    <location>
        <begin position="1"/>
        <end position="31"/>
    </location>
</feature>
<dbReference type="AlphaFoldDB" id="A0A4Z2GNP8"/>
<protein>
    <submittedName>
        <fullName evidence="2">Uncharacterized protein</fullName>
    </submittedName>
</protein>
<accession>A0A4Z2GNP8</accession>
<keyword evidence="3" id="KW-1185">Reference proteome</keyword>
<evidence type="ECO:0000313" key="2">
    <source>
        <dbReference type="EMBL" id="TNN54840.1"/>
    </source>
</evidence>
<reference evidence="2 3" key="1">
    <citation type="submission" date="2019-03" db="EMBL/GenBank/DDBJ databases">
        <title>First draft genome of Liparis tanakae, snailfish: a comprehensive survey of snailfish specific genes.</title>
        <authorList>
            <person name="Kim W."/>
            <person name="Song I."/>
            <person name="Jeong J.-H."/>
            <person name="Kim D."/>
            <person name="Kim S."/>
            <person name="Ryu S."/>
            <person name="Song J.Y."/>
            <person name="Lee S.K."/>
        </authorList>
    </citation>
    <scope>NUCLEOTIDE SEQUENCE [LARGE SCALE GENOMIC DNA]</scope>
    <source>
        <tissue evidence="2">Muscle</tissue>
    </source>
</reference>
<sequence length="69" mass="7632">MYATLTDAMCEKRKENRTGSVEEKRGEEDPMTLGVTNASMFVAVALRCRAHLSGDVIHSNHPLENDSPL</sequence>
<dbReference type="Proteomes" id="UP000314294">
    <property type="component" value="Unassembled WGS sequence"/>
</dbReference>
<feature type="compositionally biased region" description="Basic and acidic residues" evidence="1">
    <location>
        <begin position="9"/>
        <end position="28"/>
    </location>
</feature>
<evidence type="ECO:0000313" key="3">
    <source>
        <dbReference type="Proteomes" id="UP000314294"/>
    </source>
</evidence>
<dbReference type="EMBL" id="SRLO01000473">
    <property type="protein sequence ID" value="TNN54840.1"/>
    <property type="molecule type" value="Genomic_DNA"/>
</dbReference>
<name>A0A4Z2GNP8_9TELE</name>
<evidence type="ECO:0000256" key="1">
    <source>
        <dbReference type="SAM" id="MobiDB-lite"/>
    </source>
</evidence>
<gene>
    <name evidence="2" type="ORF">EYF80_034959</name>
</gene>
<organism evidence="2 3">
    <name type="scientific">Liparis tanakae</name>
    <name type="common">Tanaka's snailfish</name>
    <dbReference type="NCBI Taxonomy" id="230148"/>
    <lineage>
        <taxon>Eukaryota</taxon>
        <taxon>Metazoa</taxon>
        <taxon>Chordata</taxon>
        <taxon>Craniata</taxon>
        <taxon>Vertebrata</taxon>
        <taxon>Euteleostomi</taxon>
        <taxon>Actinopterygii</taxon>
        <taxon>Neopterygii</taxon>
        <taxon>Teleostei</taxon>
        <taxon>Neoteleostei</taxon>
        <taxon>Acanthomorphata</taxon>
        <taxon>Eupercaria</taxon>
        <taxon>Perciformes</taxon>
        <taxon>Cottioidei</taxon>
        <taxon>Cottales</taxon>
        <taxon>Liparidae</taxon>
        <taxon>Liparis</taxon>
    </lineage>
</organism>